<feature type="region of interest" description="Disordered" evidence="5">
    <location>
        <begin position="407"/>
        <end position="429"/>
    </location>
</feature>
<evidence type="ECO:0000313" key="7">
    <source>
        <dbReference type="EMBL" id="TDC19696.1"/>
    </source>
</evidence>
<evidence type="ECO:0000256" key="1">
    <source>
        <dbReference type="ARBA" id="ARBA00022691"/>
    </source>
</evidence>
<dbReference type="CDD" id="cd01335">
    <property type="entry name" value="Radical_SAM"/>
    <property type="match status" value="1"/>
</dbReference>
<comment type="caution">
    <text evidence="7">The sequence shown here is derived from an EMBL/GenBank/DDBJ whole genome shotgun (WGS) entry which is preliminary data.</text>
</comment>
<evidence type="ECO:0000256" key="4">
    <source>
        <dbReference type="ARBA" id="ARBA00023014"/>
    </source>
</evidence>
<dbReference type="NCBIfam" id="TIGR04269">
    <property type="entry name" value="SAM_SPASM_FxsB"/>
    <property type="match status" value="1"/>
</dbReference>
<dbReference type="GO" id="GO:0051536">
    <property type="term" value="F:iron-sulfur cluster binding"/>
    <property type="evidence" value="ECO:0007669"/>
    <property type="project" value="UniProtKB-KW"/>
</dbReference>
<feature type="compositionally biased region" description="Polar residues" evidence="5">
    <location>
        <begin position="414"/>
        <end position="429"/>
    </location>
</feature>
<dbReference type="SFLD" id="SFLDG01067">
    <property type="entry name" value="SPASM/twitch_domain_containing"/>
    <property type="match status" value="1"/>
</dbReference>
<evidence type="ECO:0000256" key="3">
    <source>
        <dbReference type="ARBA" id="ARBA00023004"/>
    </source>
</evidence>
<evidence type="ECO:0000256" key="2">
    <source>
        <dbReference type="ARBA" id="ARBA00022723"/>
    </source>
</evidence>
<dbReference type="PANTHER" id="PTHR43273">
    <property type="entry name" value="ANAEROBIC SULFATASE-MATURATING ENZYME HOMOLOG ASLB-RELATED"/>
    <property type="match status" value="1"/>
</dbReference>
<dbReference type="Gene3D" id="3.20.20.70">
    <property type="entry name" value="Aldolase class I"/>
    <property type="match status" value="1"/>
</dbReference>
<dbReference type="InterPro" id="IPR013785">
    <property type="entry name" value="Aldolase_TIM"/>
</dbReference>
<dbReference type="SUPFAM" id="SSF102114">
    <property type="entry name" value="Radical SAM enzymes"/>
    <property type="match status" value="1"/>
</dbReference>
<evidence type="ECO:0000259" key="6">
    <source>
        <dbReference type="PROSITE" id="PS51918"/>
    </source>
</evidence>
<keyword evidence="3" id="KW-0408">Iron</keyword>
<keyword evidence="8" id="KW-1185">Reference proteome</keyword>
<name>A0A4V2XNX3_9ACTN</name>
<dbReference type="InterPro" id="IPR023867">
    <property type="entry name" value="Sulphatase_maturase_rSAM"/>
</dbReference>
<dbReference type="SFLD" id="SFLDG01072">
    <property type="entry name" value="dehydrogenase_like"/>
    <property type="match status" value="1"/>
</dbReference>
<dbReference type="SFLD" id="SFLDS00029">
    <property type="entry name" value="Radical_SAM"/>
    <property type="match status" value="1"/>
</dbReference>
<accession>A0A4V2XNX3</accession>
<evidence type="ECO:0000256" key="5">
    <source>
        <dbReference type="SAM" id="MobiDB-lite"/>
    </source>
</evidence>
<dbReference type="OrthoDB" id="9782387at2"/>
<dbReference type="EMBL" id="SMJW01000006">
    <property type="protein sequence ID" value="TDC19696.1"/>
    <property type="molecule type" value="Genomic_DNA"/>
</dbReference>
<dbReference type="PANTHER" id="PTHR43273:SF8">
    <property type="entry name" value="RADICAL SAM DOMAIN PROTEIN"/>
    <property type="match status" value="1"/>
</dbReference>
<dbReference type="Proteomes" id="UP000295431">
    <property type="component" value="Unassembled WGS sequence"/>
</dbReference>
<dbReference type="SFLD" id="SFLDG01386">
    <property type="entry name" value="main_SPASM_domain-containing"/>
    <property type="match status" value="1"/>
</dbReference>
<dbReference type="PROSITE" id="PS51918">
    <property type="entry name" value="RADICAL_SAM"/>
    <property type="match status" value="1"/>
</dbReference>
<reference evidence="7 8" key="1">
    <citation type="submission" date="2019-03" db="EMBL/GenBank/DDBJ databases">
        <title>Draft genome sequences of novel Actinobacteria.</title>
        <authorList>
            <person name="Sahin N."/>
            <person name="Ay H."/>
            <person name="Saygin H."/>
        </authorList>
    </citation>
    <scope>NUCLEOTIDE SEQUENCE [LARGE SCALE GENOMIC DNA]</scope>
    <source>
        <strain evidence="7 8">DSM 45347</strain>
    </source>
</reference>
<dbReference type="AlphaFoldDB" id="A0A4V2XNX3"/>
<dbReference type="InterPro" id="IPR026335">
    <property type="entry name" value="rSAM_SPASM_FxsB"/>
</dbReference>
<protein>
    <submittedName>
        <fullName evidence="7">FxsB family radical SAM/SPASM domain protein</fullName>
    </submittedName>
</protein>
<organism evidence="7 8">
    <name type="scientific">Actinomadura bangladeshensis</name>
    <dbReference type="NCBI Taxonomy" id="453573"/>
    <lineage>
        <taxon>Bacteria</taxon>
        <taxon>Bacillati</taxon>
        <taxon>Actinomycetota</taxon>
        <taxon>Actinomycetes</taxon>
        <taxon>Streptosporangiales</taxon>
        <taxon>Thermomonosporaceae</taxon>
        <taxon>Actinomadura</taxon>
    </lineage>
</organism>
<feature type="domain" description="Radical SAM core" evidence="6">
    <location>
        <begin position="28"/>
        <end position="261"/>
    </location>
</feature>
<sequence>MSVADGPEGSEWPETLDVPSLLGRGWRPTPFREFILKVHSRCNLACDYCYMYEMADQGWRRQPRKMARPTVDWTARRIAEHARAKLLDRVDVTLHGGEPLLAGVDHLRYTIETVRDACAPDVDVRFNIQTNGVLLDPPFLDLFDEYDVHVGVSLDGDEEGHDRHRRTANGHGSFHAVRDGLLRIGAERYRHLFSGLLSTVDLANDPEKTYEAMLEFEPPGISFLLPHGNWDAPPPGRPPDASTPYGDWLVTVFDRWYGSPEKRTGVRLFEDVLRLLLGRRSTGETMGLAPVAIVVVETNGQIEQVDTLKSAYEGAARTTLHVSRDPFETALMHPSIAARQIRELALADECRECRLRRVCGAGHYTHRYRSGAGFRNPSVYCHDLQRLITHIHGVVSRDIADIRARRDQMGGASKSASRCRPSSKTTASG</sequence>
<dbReference type="GO" id="GO:0046872">
    <property type="term" value="F:metal ion binding"/>
    <property type="evidence" value="ECO:0007669"/>
    <property type="project" value="UniProtKB-KW"/>
</dbReference>
<gene>
    <name evidence="7" type="ORF">E1284_02445</name>
</gene>
<dbReference type="InterPro" id="IPR058240">
    <property type="entry name" value="rSAM_sf"/>
</dbReference>
<evidence type="ECO:0000313" key="8">
    <source>
        <dbReference type="Proteomes" id="UP000295431"/>
    </source>
</evidence>
<dbReference type="GO" id="GO:0016491">
    <property type="term" value="F:oxidoreductase activity"/>
    <property type="evidence" value="ECO:0007669"/>
    <property type="project" value="InterPro"/>
</dbReference>
<keyword evidence="4" id="KW-0411">Iron-sulfur</keyword>
<keyword evidence="1" id="KW-0949">S-adenosyl-L-methionine</keyword>
<keyword evidence="2" id="KW-0479">Metal-binding</keyword>
<proteinExistence type="predicted"/>
<dbReference type="Pfam" id="PF04055">
    <property type="entry name" value="Radical_SAM"/>
    <property type="match status" value="1"/>
</dbReference>
<dbReference type="InterPro" id="IPR007197">
    <property type="entry name" value="rSAM"/>
</dbReference>